<feature type="transmembrane region" description="Helical" evidence="5">
    <location>
        <begin position="360"/>
        <end position="377"/>
    </location>
</feature>
<name>A0AA95MT47_9BACI</name>
<gene>
    <name evidence="7" type="ORF">QNH39_26455</name>
</gene>
<keyword evidence="2 5" id="KW-0812">Transmembrane</keyword>
<keyword evidence="3 5" id="KW-1133">Transmembrane helix</keyword>
<feature type="transmembrane region" description="Helical" evidence="5">
    <location>
        <begin position="192"/>
        <end position="209"/>
    </location>
</feature>
<evidence type="ECO:0000313" key="8">
    <source>
        <dbReference type="Proteomes" id="UP001178288"/>
    </source>
</evidence>
<dbReference type="GO" id="GO:0016020">
    <property type="term" value="C:membrane"/>
    <property type="evidence" value="ECO:0007669"/>
    <property type="project" value="UniProtKB-SubCell"/>
</dbReference>
<dbReference type="GO" id="GO:0016874">
    <property type="term" value="F:ligase activity"/>
    <property type="evidence" value="ECO:0007669"/>
    <property type="project" value="UniProtKB-KW"/>
</dbReference>
<organism evidence="7 8">
    <name type="scientific">Neobacillus novalis</name>
    <dbReference type="NCBI Taxonomy" id="220687"/>
    <lineage>
        <taxon>Bacteria</taxon>
        <taxon>Bacillati</taxon>
        <taxon>Bacillota</taxon>
        <taxon>Bacilli</taxon>
        <taxon>Bacillales</taxon>
        <taxon>Bacillaceae</taxon>
        <taxon>Neobacillus</taxon>
    </lineage>
</organism>
<evidence type="ECO:0000256" key="2">
    <source>
        <dbReference type="ARBA" id="ARBA00022692"/>
    </source>
</evidence>
<evidence type="ECO:0000259" key="6">
    <source>
        <dbReference type="Pfam" id="PF04932"/>
    </source>
</evidence>
<dbReference type="EMBL" id="CP126114">
    <property type="protein sequence ID" value="WHY86073.1"/>
    <property type="molecule type" value="Genomic_DNA"/>
</dbReference>
<dbReference type="Pfam" id="PF04932">
    <property type="entry name" value="Wzy_C"/>
    <property type="match status" value="1"/>
</dbReference>
<evidence type="ECO:0000313" key="7">
    <source>
        <dbReference type="EMBL" id="WHY86073.1"/>
    </source>
</evidence>
<feature type="transmembrane region" description="Helical" evidence="5">
    <location>
        <begin position="216"/>
        <end position="233"/>
    </location>
</feature>
<keyword evidence="4 5" id="KW-0472">Membrane</keyword>
<protein>
    <submittedName>
        <fullName evidence="7">O-antigen ligase family protein</fullName>
    </submittedName>
</protein>
<comment type="subcellular location">
    <subcellularLocation>
        <location evidence="1">Membrane</location>
        <topology evidence="1">Multi-pass membrane protein</topology>
    </subcellularLocation>
</comment>
<feature type="transmembrane region" description="Helical" evidence="5">
    <location>
        <begin position="7"/>
        <end position="22"/>
    </location>
</feature>
<keyword evidence="7" id="KW-0436">Ligase</keyword>
<accession>A0AA95MT47</accession>
<feature type="transmembrane region" description="Helical" evidence="5">
    <location>
        <begin position="146"/>
        <end position="164"/>
    </location>
</feature>
<dbReference type="RefSeq" id="WP_066093597.1">
    <property type="nucleotide sequence ID" value="NZ_CP126114.1"/>
</dbReference>
<feature type="transmembrane region" description="Helical" evidence="5">
    <location>
        <begin position="334"/>
        <end position="354"/>
    </location>
</feature>
<feature type="transmembrane region" description="Helical" evidence="5">
    <location>
        <begin position="51"/>
        <end position="71"/>
    </location>
</feature>
<dbReference type="KEGG" id="nnv:QNH39_26455"/>
<proteinExistence type="predicted"/>
<evidence type="ECO:0000256" key="4">
    <source>
        <dbReference type="ARBA" id="ARBA00023136"/>
    </source>
</evidence>
<keyword evidence="8" id="KW-1185">Reference proteome</keyword>
<feature type="transmembrane region" description="Helical" evidence="5">
    <location>
        <begin position="28"/>
        <end position="46"/>
    </location>
</feature>
<evidence type="ECO:0000256" key="5">
    <source>
        <dbReference type="SAM" id="Phobius"/>
    </source>
</evidence>
<dbReference type="AlphaFoldDB" id="A0AA95MT47"/>
<feature type="domain" description="O-antigen ligase-related" evidence="6">
    <location>
        <begin position="176"/>
        <end position="316"/>
    </location>
</feature>
<dbReference type="InterPro" id="IPR051533">
    <property type="entry name" value="WaaL-like"/>
</dbReference>
<dbReference type="PANTHER" id="PTHR37422:SF13">
    <property type="entry name" value="LIPOPOLYSACCHARIDE BIOSYNTHESIS PROTEIN PA4999-RELATED"/>
    <property type="match status" value="1"/>
</dbReference>
<dbReference type="InterPro" id="IPR007016">
    <property type="entry name" value="O-antigen_ligase-rel_domated"/>
</dbReference>
<sequence length="386" mass="44571">MKIANRWIIVFFIFPFLNIYTLKTNFQIELSILCLLPSLVAITQVYKSKYLLQFDIFILLFALSTLFPVLLNGTVSLGVMYSIFTLLGICLYVNRNINNFTELIRGLYYLFSVIIIINFVSIIIFPNGIPGSMPNNPIFFLGAKNTIQITILPAISIILLYSYYMYEKLRFIPFILLIISFISLYFSGSGTAIVIMGLAVIFLSIYKFYSLSFKTYILVYFLIFVSIVILRLQEVLFGELITNYLNKDISFTGRTYIWDIALEKIKESWLIGYGRGNSVIFENTSNSFFYKPTEETHNGFLEVLLNSGLIGIVVLFSILFVIGNRLDKYKHHIISRVLSFSIISFLIIGLVESVFYKIEFWIILVISFNIDKIVVLLNRKKLYDTE</sequence>
<dbReference type="Proteomes" id="UP001178288">
    <property type="component" value="Chromosome"/>
</dbReference>
<feature type="transmembrane region" description="Helical" evidence="5">
    <location>
        <begin position="171"/>
        <end position="186"/>
    </location>
</feature>
<evidence type="ECO:0000256" key="3">
    <source>
        <dbReference type="ARBA" id="ARBA00022989"/>
    </source>
</evidence>
<feature type="transmembrane region" description="Helical" evidence="5">
    <location>
        <begin position="106"/>
        <end position="126"/>
    </location>
</feature>
<feature type="transmembrane region" description="Helical" evidence="5">
    <location>
        <begin position="303"/>
        <end position="322"/>
    </location>
</feature>
<evidence type="ECO:0000256" key="1">
    <source>
        <dbReference type="ARBA" id="ARBA00004141"/>
    </source>
</evidence>
<feature type="transmembrane region" description="Helical" evidence="5">
    <location>
        <begin position="77"/>
        <end position="94"/>
    </location>
</feature>
<reference evidence="7" key="1">
    <citation type="submission" date="2023-05" db="EMBL/GenBank/DDBJ databases">
        <title>Comparative genomics of Bacillaceae isolates and their secondary metabolite potential.</title>
        <authorList>
            <person name="Song L."/>
            <person name="Nielsen L.J."/>
            <person name="Mohite O."/>
            <person name="Xu X."/>
            <person name="Weber T."/>
            <person name="Kovacs A.T."/>
        </authorList>
    </citation>
    <scope>NUCLEOTIDE SEQUENCE</scope>
    <source>
        <strain evidence="7">XLM17</strain>
    </source>
</reference>
<dbReference type="PANTHER" id="PTHR37422">
    <property type="entry name" value="TEICHURONIC ACID BIOSYNTHESIS PROTEIN TUAE"/>
    <property type="match status" value="1"/>
</dbReference>